<name>A0A7M2Z015_9ACTN</name>
<dbReference type="RefSeq" id="WP_114795566.1">
    <property type="nucleotide sequence ID" value="NZ_QQZY01000002.1"/>
</dbReference>
<dbReference type="Proteomes" id="UP000254134">
    <property type="component" value="Unassembled WGS sequence"/>
</dbReference>
<evidence type="ECO:0000313" key="4">
    <source>
        <dbReference type="Proteomes" id="UP000254134"/>
    </source>
</evidence>
<accession>A0A7M2Z015</accession>
<keyword evidence="4" id="KW-1185">Reference proteome</keyword>
<dbReference type="Gene3D" id="2.40.128.110">
    <property type="entry name" value="Lipid/polyisoprenoid-binding, YceI-like"/>
    <property type="match status" value="1"/>
</dbReference>
<dbReference type="InterPro" id="IPR036761">
    <property type="entry name" value="TTHA0802/YceI-like_sf"/>
</dbReference>
<evidence type="ECO:0000259" key="2">
    <source>
        <dbReference type="SMART" id="SM00867"/>
    </source>
</evidence>
<dbReference type="PANTHER" id="PTHR34406:SF1">
    <property type="entry name" value="PROTEIN YCEI"/>
    <property type="match status" value="1"/>
</dbReference>
<reference evidence="3 4" key="1">
    <citation type="submission" date="2018-07" db="EMBL/GenBank/DDBJ databases">
        <title>High-quality-draft genome sequence of Gaiella occulta.</title>
        <authorList>
            <person name="Severino R."/>
            <person name="Froufe H.J.C."/>
            <person name="Rainey F.A."/>
            <person name="Barroso C."/>
            <person name="Albuquerque L."/>
            <person name="Lobo-Da-Cunha A."/>
            <person name="Da Costa M.S."/>
            <person name="Egas C."/>
        </authorList>
    </citation>
    <scope>NUCLEOTIDE SEQUENCE [LARGE SCALE GENOMIC DNA]</scope>
    <source>
        <strain evidence="3 4">F2-233</strain>
    </source>
</reference>
<comment type="caution">
    <text evidence="3">The sequence shown here is derived from an EMBL/GenBank/DDBJ whole genome shotgun (WGS) entry which is preliminary data.</text>
</comment>
<dbReference type="Pfam" id="PF04264">
    <property type="entry name" value="YceI"/>
    <property type="match status" value="1"/>
</dbReference>
<dbReference type="PANTHER" id="PTHR34406">
    <property type="entry name" value="PROTEIN YCEI"/>
    <property type="match status" value="1"/>
</dbReference>
<dbReference type="AlphaFoldDB" id="A0A7M2Z015"/>
<dbReference type="InterPro" id="IPR007372">
    <property type="entry name" value="Lipid/polyisoprenoid-bd_YceI"/>
</dbReference>
<dbReference type="EMBL" id="QQZY01000002">
    <property type="protein sequence ID" value="RDI75354.1"/>
    <property type="molecule type" value="Genomic_DNA"/>
</dbReference>
<organism evidence="3 4">
    <name type="scientific">Gaiella occulta</name>
    <dbReference type="NCBI Taxonomy" id="1002870"/>
    <lineage>
        <taxon>Bacteria</taxon>
        <taxon>Bacillati</taxon>
        <taxon>Actinomycetota</taxon>
        <taxon>Thermoleophilia</taxon>
        <taxon>Gaiellales</taxon>
        <taxon>Gaiellaceae</taxon>
        <taxon>Gaiella</taxon>
    </lineage>
</organism>
<reference evidence="4" key="2">
    <citation type="journal article" date="2019" name="MicrobiologyOpen">
        <title>High-quality draft genome sequence of Gaiella occulta isolated from a 150 meter deep mineral water borehole and comparison with the genome sequences of other deep-branching lineages of the phylum Actinobacteria.</title>
        <authorList>
            <person name="Severino R."/>
            <person name="Froufe H.J.C."/>
            <person name="Barroso C."/>
            <person name="Albuquerque L."/>
            <person name="Lobo-da-Cunha A."/>
            <person name="da Costa M.S."/>
            <person name="Egas C."/>
        </authorList>
    </citation>
    <scope>NUCLEOTIDE SEQUENCE [LARGE SCALE GENOMIC DNA]</scope>
    <source>
        <strain evidence="4">F2-233</strain>
    </source>
</reference>
<evidence type="ECO:0000313" key="3">
    <source>
        <dbReference type="EMBL" id="RDI75354.1"/>
    </source>
</evidence>
<feature type="domain" description="Lipid/polyisoprenoid-binding YceI-like" evidence="2">
    <location>
        <begin position="15"/>
        <end position="176"/>
    </location>
</feature>
<dbReference type="OrthoDB" id="9811006at2"/>
<protein>
    <recommendedName>
        <fullName evidence="2">Lipid/polyisoprenoid-binding YceI-like domain-containing protein</fullName>
    </recommendedName>
</protein>
<comment type="similarity">
    <text evidence="1">Belongs to the UPF0312 family.</text>
</comment>
<gene>
    <name evidence="3" type="ORF">Gocc_1152</name>
</gene>
<dbReference type="SMART" id="SM00867">
    <property type="entry name" value="YceI"/>
    <property type="match status" value="1"/>
</dbReference>
<sequence>MSILHEQRTDLPAGTWTVDPVHSSVGFSVKHMVVANFRGGFGTFDVTLDENGLRGTVDVSSVDVSEPNLKGHLLSPDFFDAERHPKLSFRSTAIRVAGDRVDIDGELTIKGITKPVSIGGTVSGPVTHMDGNPRLGLELETVVDRTAFGLDWNAPLPSGGFAVGNDVKLHVELELVGQA</sequence>
<dbReference type="SUPFAM" id="SSF101874">
    <property type="entry name" value="YceI-like"/>
    <property type="match status" value="1"/>
</dbReference>
<evidence type="ECO:0000256" key="1">
    <source>
        <dbReference type="ARBA" id="ARBA00008812"/>
    </source>
</evidence>
<proteinExistence type="inferred from homology"/>